<reference evidence="2 3" key="1">
    <citation type="submission" date="2023-10" db="EMBL/GenBank/DDBJ databases">
        <title>Characteristics and mechanism of a salt-tolerant marine origin heterotrophic nitrifying- aerobic denitrifying bacteria Marinobacter xestospongiae HN1.</title>
        <authorList>
            <person name="Qi R."/>
        </authorList>
    </citation>
    <scope>NUCLEOTIDE SEQUENCE [LARGE SCALE GENOMIC DNA]</scope>
    <source>
        <strain evidence="2 3">HN1</strain>
    </source>
</reference>
<protein>
    <submittedName>
        <fullName evidence="2">DUF3375 domain-containing protein</fullName>
    </submittedName>
</protein>
<feature type="coiled-coil region" evidence="1">
    <location>
        <begin position="122"/>
        <end position="171"/>
    </location>
</feature>
<gene>
    <name evidence="2" type="ORF">RYS15_03125</name>
</gene>
<organism evidence="2 3">
    <name type="scientific">Marinobacter xestospongiae</name>
    <dbReference type="NCBI Taxonomy" id="994319"/>
    <lineage>
        <taxon>Bacteria</taxon>
        <taxon>Pseudomonadati</taxon>
        <taxon>Pseudomonadota</taxon>
        <taxon>Gammaproteobacteria</taxon>
        <taxon>Pseudomonadales</taxon>
        <taxon>Marinobacteraceae</taxon>
        <taxon>Marinobacter</taxon>
    </lineage>
</organism>
<proteinExistence type="predicted"/>
<sequence length="498" mass="56596">MDRQTHLKTRTYLVARHQHPAWKLLSANRGPLVLSCLQTLLEQNREEILLEDAQQMLADILQEHANSDDLDLTSGDPAGDARKELRSWIRKGLIVERDGRLMATDALQKALTFVEGLDEKIMTSTASRLATVQREIESLETRLNPDAQSRADHIRRKIRDLEAELKAVEAGHFEVLKGAEAAEGIREVYNLATSLRADFRRVEDSYREADRQLRQSIVSDQHHRGDIVDRLLDGHDTLLETAEGKVFHNFNEQLSRSIELENMKHRLRTILRHPATQHALSRQQQDELRWLVIRLIQESAAIIKARARSEKDVKGFLKTGLAAENHRVGELLNGLLNTALSVDWSSHKVRKSETPLPPVAVAVSGLPAVERLRFKSATEEQSQDLELSEQNANLEDVDEEFWRAFDGLDREALYQDTVELLTVTDRPMSIGDIASHLPPTHDLESIALWLAMAREAEVTISDQQETVDITDSNGQTLRFRLPHLTLTRNDAESIDWEL</sequence>
<keyword evidence="3" id="KW-1185">Reference proteome</keyword>
<dbReference type="Pfam" id="PF11855">
    <property type="entry name" value="DUF3375"/>
    <property type="match status" value="1"/>
</dbReference>
<evidence type="ECO:0000256" key="1">
    <source>
        <dbReference type="SAM" id="Coils"/>
    </source>
</evidence>
<comment type="caution">
    <text evidence="2">The sequence shown here is derived from an EMBL/GenBank/DDBJ whole genome shotgun (WGS) entry which is preliminary data.</text>
</comment>
<dbReference type="Proteomes" id="UP001269819">
    <property type="component" value="Unassembled WGS sequence"/>
</dbReference>
<evidence type="ECO:0000313" key="3">
    <source>
        <dbReference type="Proteomes" id="UP001269819"/>
    </source>
</evidence>
<name>A0ABU3VTQ4_9GAMM</name>
<dbReference type="RefSeq" id="WP_316972556.1">
    <property type="nucleotide sequence ID" value="NZ_JAWIIJ010000002.1"/>
</dbReference>
<dbReference type="EMBL" id="JAWIIJ010000002">
    <property type="protein sequence ID" value="MDV2077654.1"/>
    <property type="molecule type" value="Genomic_DNA"/>
</dbReference>
<accession>A0ABU3VTQ4</accession>
<keyword evidence="1" id="KW-0175">Coiled coil</keyword>
<dbReference type="InterPro" id="IPR021804">
    <property type="entry name" value="DUF3375"/>
</dbReference>
<evidence type="ECO:0000313" key="2">
    <source>
        <dbReference type="EMBL" id="MDV2077654.1"/>
    </source>
</evidence>